<name>G7Z413_AZOL4</name>
<evidence type="ECO:0000256" key="1">
    <source>
        <dbReference type="SAM" id="MobiDB-lite"/>
    </source>
</evidence>
<proteinExistence type="predicted"/>
<keyword evidence="3" id="KW-1185">Reference proteome</keyword>
<dbReference type="Proteomes" id="UP000005667">
    <property type="component" value="Chromosome"/>
</dbReference>
<gene>
    <name evidence="2" type="ordered locus">AZOLI_2972</name>
</gene>
<protein>
    <recommendedName>
        <fullName evidence="4">DUF1289 domain-containing protein</fullName>
    </recommendedName>
</protein>
<dbReference type="EMBL" id="FQ311868">
    <property type="protein sequence ID" value="CBS88143.1"/>
    <property type="molecule type" value="Genomic_DNA"/>
</dbReference>
<dbReference type="Pfam" id="PF06945">
    <property type="entry name" value="DUF1289"/>
    <property type="match status" value="1"/>
</dbReference>
<accession>G7Z413</accession>
<evidence type="ECO:0008006" key="4">
    <source>
        <dbReference type="Google" id="ProtNLM"/>
    </source>
</evidence>
<sequence length="91" mass="9857">MRRPWHSRAMTQATRDDQVPSPCIRLCTLDEQEVCVGCYRTLGDIRVWRDLDPAGRLAVLDAADRRRAAAAGTGISGPAPAVAPGRLTSRG</sequence>
<dbReference type="HOGENOM" id="CLU_2420673_0_0_5"/>
<dbReference type="PANTHER" id="PTHR35175">
    <property type="entry name" value="DUF1289 DOMAIN-CONTAINING PROTEIN"/>
    <property type="match status" value="1"/>
</dbReference>
<dbReference type="AlphaFoldDB" id="G7Z413"/>
<organism evidence="2 3">
    <name type="scientific">Azospirillum lipoferum (strain 4B)</name>
    <dbReference type="NCBI Taxonomy" id="862719"/>
    <lineage>
        <taxon>Bacteria</taxon>
        <taxon>Pseudomonadati</taxon>
        <taxon>Pseudomonadota</taxon>
        <taxon>Alphaproteobacteria</taxon>
        <taxon>Rhodospirillales</taxon>
        <taxon>Azospirillaceae</taxon>
        <taxon>Azospirillum</taxon>
    </lineage>
</organism>
<dbReference type="OrthoDB" id="9811423at2"/>
<reference evidence="3" key="1">
    <citation type="journal article" date="2011" name="PLoS Genet.">
        <title>Azospirillum genomes reveal transition of bacteria from aquatic to terrestrial environments.</title>
        <authorList>
            <person name="Wisniewski-Dye F."/>
            <person name="Borziak K."/>
            <person name="Khalsa-Moyers G."/>
            <person name="Alexandre G."/>
            <person name="Sukharnikov L.O."/>
            <person name="Wuichet K."/>
            <person name="Hurst G.B."/>
            <person name="McDonald W.H."/>
            <person name="Robertson J.S."/>
            <person name="Barbe V."/>
            <person name="Calteau A."/>
            <person name="Rouy Z."/>
            <person name="Mangenot S."/>
            <person name="Prigent-Combaret C."/>
            <person name="Normand P."/>
            <person name="Boyer M."/>
            <person name="Siguier P."/>
            <person name="Dessaux Y."/>
            <person name="Elmerich C."/>
            <person name="Condemine G."/>
            <person name="Krishnen G."/>
            <person name="Kennedy I."/>
            <person name="Paterson A.H."/>
            <person name="Gonzalez V."/>
            <person name="Mavingui P."/>
            <person name="Zhulin I.B."/>
        </authorList>
    </citation>
    <scope>NUCLEOTIDE SEQUENCE [LARGE SCALE GENOMIC DNA]</scope>
    <source>
        <strain evidence="3">4B</strain>
    </source>
</reference>
<dbReference type="PANTHER" id="PTHR35175:SF2">
    <property type="entry name" value="DUF1289 DOMAIN-CONTAINING PROTEIN"/>
    <property type="match status" value="1"/>
</dbReference>
<dbReference type="KEGG" id="ali:AZOLI_2972"/>
<dbReference type="InterPro" id="IPR010710">
    <property type="entry name" value="DUF1289"/>
</dbReference>
<feature type="region of interest" description="Disordered" evidence="1">
    <location>
        <begin position="69"/>
        <end position="91"/>
    </location>
</feature>
<evidence type="ECO:0000313" key="3">
    <source>
        <dbReference type="Proteomes" id="UP000005667"/>
    </source>
</evidence>
<evidence type="ECO:0000313" key="2">
    <source>
        <dbReference type="EMBL" id="CBS88143.1"/>
    </source>
</evidence>